<evidence type="ECO:0000313" key="2">
    <source>
        <dbReference type="Proteomes" id="UP000579605"/>
    </source>
</evidence>
<comment type="caution">
    <text evidence="1">The sequence shown here is derived from an EMBL/GenBank/DDBJ whole genome shotgun (WGS) entry which is preliminary data.</text>
</comment>
<dbReference type="Proteomes" id="UP000579605">
    <property type="component" value="Unassembled WGS sequence"/>
</dbReference>
<keyword evidence="2" id="KW-1185">Reference proteome</keyword>
<evidence type="ECO:0000313" key="1">
    <source>
        <dbReference type="EMBL" id="NYH88273.1"/>
    </source>
</evidence>
<reference evidence="1 2" key="1">
    <citation type="submission" date="2020-07" db="EMBL/GenBank/DDBJ databases">
        <title>Sequencing the genomes of 1000 actinobacteria strains.</title>
        <authorList>
            <person name="Klenk H.-P."/>
        </authorList>
    </citation>
    <scope>NUCLEOTIDE SEQUENCE [LARGE SCALE GENOMIC DNA]</scope>
    <source>
        <strain evidence="1 2">DSM 18448</strain>
    </source>
</reference>
<accession>A0A852Z7C1</accession>
<sequence>MLAFYLRLGYAPADGPTIDADQELVGLAKELPARGA</sequence>
<dbReference type="EMBL" id="JACBZH010000001">
    <property type="protein sequence ID" value="NYH88273.1"/>
    <property type="molecule type" value="Genomic_DNA"/>
</dbReference>
<dbReference type="AlphaFoldDB" id="A0A852Z7C1"/>
<name>A0A852Z7C1_9ACTN</name>
<protein>
    <submittedName>
        <fullName evidence="1">Uncharacterized protein</fullName>
    </submittedName>
</protein>
<gene>
    <name evidence="1" type="ORF">F4554_000911</name>
</gene>
<organism evidence="1 2">
    <name type="scientific">Actinopolymorpha rutila</name>
    <dbReference type="NCBI Taxonomy" id="446787"/>
    <lineage>
        <taxon>Bacteria</taxon>
        <taxon>Bacillati</taxon>
        <taxon>Actinomycetota</taxon>
        <taxon>Actinomycetes</taxon>
        <taxon>Propionibacteriales</taxon>
        <taxon>Actinopolymorphaceae</taxon>
        <taxon>Actinopolymorpha</taxon>
    </lineage>
</organism>
<proteinExistence type="predicted"/>